<dbReference type="InterPro" id="IPR038591">
    <property type="entry name" value="NolW-like_sf"/>
</dbReference>
<dbReference type="InterPro" id="IPR005644">
    <property type="entry name" value="NolW-like"/>
</dbReference>
<dbReference type="PANTHER" id="PTHR30604">
    <property type="entry name" value="PROTEIN TRANSPORT PROTEIN HOFQ"/>
    <property type="match status" value="1"/>
</dbReference>
<dbReference type="Gene3D" id="3.30.1370.130">
    <property type="match status" value="1"/>
</dbReference>
<dbReference type="InterPro" id="IPR051808">
    <property type="entry name" value="Type_IV_pilus_biogenesis"/>
</dbReference>
<dbReference type="AlphaFoldDB" id="A0A382AS26"/>
<reference evidence="2" key="1">
    <citation type="submission" date="2018-05" db="EMBL/GenBank/DDBJ databases">
        <authorList>
            <person name="Lanie J.A."/>
            <person name="Ng W.-L."/>
            <person name="Kazmierczak K.M."/>
            <person name="Andrzejewski T.M."/>
            <person name="Davidsen T.M."/>
            <person name="Wayne K.J."/>
            <person name="Tettelin H."/>
            <person name="Glass J.I."/>
            <person name="Rusch D."/>
            <person name="Podicherti R."/>
            <person name="Tsui H.-C.T."/>
            <person name="Winkler M.E."/>
        </authorList>
    </citation>
    <scope>NUCLEOTIDE SEQUENCE</scope>
</reference>
<dbReference type="PANTHER" id="PTHR30604:SF1">
    <property type="entry name" value="DNA UTILIZATION PROTEIN HOFQ"/>
    <property type="match status" value="1"/>
</dbReference>
<protein>
    <recommendedName>
        <fullName evidence="1">NolW-like domain-containing protein</fullName>
    </recommendedName>
</protein>
<sequence>MKKSEQVVQETLEIGPVISQSAQVEKSEKKRIFVSREEVIDYTSINKQIGIQDGIFNVTINLDAVDIRVAMRMMAEIVDKNILIGDEVSGFVSMQLIDVPWNKALDALLKTKGLAMHVDHEANIIRVHKGETLISQEEFERDRIERMKQNLSIKRGVEPLETEIIRIHYADLQTVRSQVLEMMQDFSSSGPENSRIKITADDRQKNLIIKAPRKELDQIAGLVDKIDVRTKQVLIEAFIVEAGKDFDMRLGAELGYHRQQSNEISGVLSGIGGAPTLINDTGQIVNA</sequence>
<dbReference type="EMBL" id="UINC01026539">
    <property type="protein sequence ID" value="SVB04174.1"/>
    <property type="molecule type" value="Genomic_DNA"/>
</dbReference>
<accession>A0A382AS26</accession>
<evidence type="ECO:0000259" key="1">
    <source>
        <dbReference type="Pfam" id="PF03958"/>
    </source>
</evidence>
<feature type="domain" description="NolW-like" evidence="1">
    <location>
        <begin position="162"/>
        <end position="232"/>
    </location>
</feature>
<feature type="non-terminal residue" evidence="2">
    <location>
        <position position="287"/>
    </location>
</feature>
<dbReference type="Gene3D" id="3.30.1370.120">
    <property type="match status" value="1"/>
</dbReference>
<gene>
    <name evidence="2" type="ORF">METZ01_LOCUS157028</name>
</gene>
<organism evidence="2">
    <name type="scientific">marine metagenome</name>
    <dbReference type="NCBI Taxonomy" id="408172"/>
    <lineage>
        <taxon>unclassified sequences</taxon>
        <taxon>metagenomes</taxon>
        <taxon>ecological metagenomes</taxon>
    </lineage>
</organism>
<name>A0A382AS26_9ZZZZ</name>
<proteinExistence type="predicted"/>
<dbReference type="Pfam" id="PF03958">
    <property type="entry name" value="Secretin_N"/>
    <property type="match status" value="1"/>
</dbReference>
<evidence type="ECO:0000313" key="2">
    <source>
        <dbReference type="EMBL" id="SVB04174.1"/>
    </source>
</evidence>